<protein>
    <recommendedName>
        <fullName evidence="1">AB hydrolase-1 domain-containing protein</fullName>
    </recommendedName>
</protein>
<name>A0AAW0C5L0_9AGAR</name>
<accession>A0AAW0C5L0</accession>
<dbReference type="InterPro" id="IPR050228">
    <property type="entry name" value="Carboxylesterase_BioH"/>
</dbReference>
<reference evidence="2 3" key="1">
    <citation type="submission" date="2024-01" db="EMBL/GenBank/DDBJ databases">
        <title>A draft genome for a cacao thread blight-causing isolate of Paramarasmius palmivorus.</title>
        <authorList>
            <person name="Baruah I.K."/>
            <person name="Bukari Y."/>
            <person name="Amoako-Attah I."/>
            <person name="Meinhardt L.W."/>
            <person name="Bailey B.A."/>
            <person name="Cohen S.P."/>
        </authorList>
    </citation>
    <scope>NUCLEOTIDE SEQUENCE [LARGE SCALE GENOMIC DNA]</scope>
    <source>
        <strain evidence="2 3">GH-12</strain>
    </source>
</reference>
<comment type="caution">
    <text evidence="2">The sequence shown here is derived from an EMBL/GenBank/DDBJ whole genome shotgun (WGS) entry which is preliminary data.</text>
</comment>
<feature type="domain" description="AB hydrolase-1" evidence="1">
    <location>
        <begin position="35"/>
        <end position="281"/>
    </location>
</feature>
<dbReference type="EMBL" id="JAYKXP010000059">
    <property type="protein sequence ID" value="KAK7033955.1"/>
    <property type="molecule type" value="Genomic_DNA"/>
</dbReference>
<dbReference type="Pfam" id="PF00561">
    <property type="entry name" value="Abhydrolase_1"/>
    <property type="match status" value="1"/>
</dbReference>
<evidence type="ECO:0000313" key="2">
    <source>
        <dbReference type="EMBL" id="KAK7033955.1"/>
    </source>
</evidence>
<dbReference type="InterPro" id="IPR029058">
    <property type="entry name" value="AB_hydrolase_fold"/>
</dbReference>
<dbReference type="Gene3D" id="3.40.50.1820">
    <property type="entry name" value="alpha/beta hydrolase"/>
    <property type="match status" value="1"/>
</dbReference>
<dbReference type="PANTHER" id="PTHR43194">
    <property type="entry name" value="HYDROLASE ALPHA/BETA FOLD FAMILY"/>
    <property type="match status" value="1"/>
</dbReference>
<evidence type="ECO:0000259" key="1">
    <source>
        <dbReference type="Pfam" id="PF00561"/>
    </source>
</evidence>
<dbReference type="AlphaFoldDB" id="A0AAW0C5L0"/>
<keyword evidence="3" id="KW-1185">Reference proteome</keyword>
<proteinExistence type="predicted"/>
<gene>
    <name evidence="2" type="ORF">VNI00_012582</name>
</gene>
<dbReference type="Proteomes" id="UP001383192">
    <property type="component" value="Unassembled WGS sequence"/>
</dbReference>
<dbReference type="SUPFAM" id="SSF53474">
    <property type="entry name" value="alpha/beta-Hydrolases"/>
    <property type="match status" value="1"/>
</dbReference>
<dbReference type="InterPro" id="IPR000073">
    <property type="entry name" value="AB_hydrolase_1"/>
</dbReference>
<sequence length="335" mass="36915">MPSVKIKSSTGKTEFKYTIATPTSSSAKSIDKNLPTILFIHAVYLARSVYHLQYADPRLRRFNLVSFDLRAHGETTGDKVPEGYGQREAAEDVAKLMEALKLPACHIVGMSLGTIIALQLAASYPEKVASLFLISPLGLEEPPEIASGRAEIHDCWIEGFPEGKVDEAALLDAVYGALQLAFSNKTSTLISALVQVNYPMAKKNWGPKDFDVYRRATLDFFTQRKAYSKNDLSQIRSPVKLIHGLDDVAYPIEYSLEQEKLMKEAGLNVTLTSIPNAPHFVVTDYGVEVNGVLHDFVLENTKGSVPPAPAEAASPWDAMLRKVGWVPEDMSDDEE</sequence>
<organism evidence="2 3">
    <name type="scientific">Paramarasmius palmivorus</name>
    <dbReference type="NCBI Taxonomy" id="297713"/>
    <lineage>
        <taxon>Eukaryota</taxon>
        <taxon>Fungi</taxon>
        <taxon>Dikarya</taxon>
        <taxon>Basidiomycota</taxon>
        <taxon>Agaricomycotina</taxon>
        <taxon>Agaricomycetes</taxon>
        <taxon>Agaricomycetidae</taxon>
        <taxon>Agaricales</taxon>
        <taxon>Marasmiineae</taxon>
        <taxon>Marasmiaceae</taxon>
        <taxon>Paramarasmius</taxon>
    </lineage>
</organism>
<evidence type="ECO:0000313" key="3">
    <source>
        <dbReference type="Proteomes" id="UP001383192"/>
    </source>
</evidence>
<dbReference type="PANTHER" id="PTHR43194:SF2">
    <property type="entry name" value="PEROXISOMAL MEMBRANE PROTEIN LPX1"/>
    <property type="match status" value="1"/>
</dbReference>